<feature type="compositionally biased region" description="Basic and acidic residues" evidence="1">
    <location>
        <begin position="90"/>
        <end position="111"/>
    </location>
</feature>
<keyword evidence="4" id="KW-1185">Reference proteome</keyword>
<dbReference type="EMBL" id="BAABDD010000015">
    <property type="protein sequence ID" value="GAA3751188.1"/>
    <property type="molecule type" value="Genomic_DNA"/>
</dbReference>
<dbReference type="RefSeq" id="WP_344972749.1">
    <property type="nucleotide sequence ID" value="NZ_BAABDD010000015.1"/>
</dbReference>
<evidence type="ECO:0000313" key="4">
    <source>
        <dbReference type="Proteomes" id="UP001500908"/>
    </source>
</evidence>
<reference evidence="4" key="1">
    <citation type="journal article" date="2019" name="Int. J. Syst. Evol. Microbiol.">
        <title>The Global Catalogue of Microorganisms (GCM) 10K type strain sequencing project: providing services to taxonomists for standard genome sequencing and annotation.</title>
        <authorList>
            <consortium name="The Broad Institute Genomics Platform"/>
            <consortium name="The Broad Institute Genome Sequencing Center for Infectious Disease"/>
            <person name="Wu L."/>
            <person name="Ma J."/>
        </authorList>
    </citation>
    <scope>NUCLEOTIDE SEQUENCE [LARGE SCALE GENOMIC DNA]</scope>
    <source>
        <strain evidence="4">JCM 17137</strain>
    </source>
</reference>
<accession>A0ABP7FZT1</accession>
<name>A0ABP7FZT1_9ACTN</name>
<proteinExistence type="predicted"/>
<comment type="caution">
    <text evidence="3">The sequence shown here is derived from an EMBL/GenBank/DDBJ whole genome shotgun (WGS) entry which is preliminary data.</text>
</comment>
<feature type="region of interest" description="Disordered" evidence="1">
    <location>
        <begin position="90"/>
        <end position="118"/>
    </location>
</feature>
<protein>
    <submittedName>
        <fullName evidence="3">Uncharacterized protein</fullName>
    </submittedName>
</protein>
<evidence type="ECO:0000256" key="1">
    <source>
        <dbReference type="SAM" id="MobiDB-lite"/>
    </source>
</evidence>
<dbReference type="Proteomes" id="UP001500908">
    <property type="component" value="Unassembled WGS sequence"/>
</dbReference>
<keyword evidence="2" id="KW-1133">Transmembrane helix</keyword>
<evidence type="ECO:0000256" key="2">
    <source>
        <dbReference type="SAM" id="Phobius"/>
    </source>
</evidence>
<sequence length="118" mass="13017">MAHRNRNTRYIRGFQPEGGQLAQTSNHRGRPASWVAVVLIALGFALTGIALPLWPAWWLLGAGVIAMFIGAVLSLVADIFTDVVLDKPHYAPEESHGTPLHRIKEIEREQDTEPPSAQ</sequence>
<keyword evidence="2" id="KW-0472">Membrane</keyword>
<feature type="transmembrane region" description="Helical" evidence="2">
    <location>
        <begin position="32"/>
        <end position="51"/>
    </location>
</feature>
<organism evidence="3 4">
    <name type="scientific">Salinactinospora qingdaonensis</name>
    <dbReference type="NCBI Taxonomy" id="702744"/>
    <lineage>
        <taxon>Bacteria</taxon>
        <taxon>Bacillati</taxon>
        <taxon>Actinomycetota</taxon>
        <taxon>Actinomycetes</taxon>
        <taxon>Streptosporangiales</taxon>
        <taxon>Nocardiopsidaceae</taxon>
        <taxon>Salinactinospora</taxon>
    </lineage>
</organism>
<evidence type="ECO:0000313" key="3">
    <source>
        <dbReference type="EMBL" id="GAA3751188.1"/>
    </source>
</evidence>
<keyword evidence="2" id="KW-0812">Transmembrane</keyword>
<gene>
    <name evidence="3" type="ORF">GCM10022402_32890</name>
</gene>
<feature type="transmembrane region" description="Helical" evidence="2">
    <location>
        <begin position="57"/>
        <end position="80"/>
    </location>
</feature>